<gene>
    <name evidence="3" type="ORF">DNFV4_04278</name>
</gene>
<reference evidence="3" key="1">
    <citation type="submission" date="2022-10" db="EMBL/GenBank/DDBJ databases">
        <authorList>
            <person name="Koch H."/>
        </authorList>
    </citation>
    <scope>NUCLEOTIDE SEQUENCE</scope>
    <source>
        <strain evidence="3">DNF</strain>
    </source>
</reference>
<dbReference type="KEGG" id="nti:DNFV4_04278"/>
<evidence type="ECO:0000259" key="2">
    <source>
        <dbReference type="Pfam" id="PF00582"/>
    </source>
</evidence>
<dbReference type="Gene3D" id="3.40.50.620">
    <property type="entry name" value="HUPs"/>
    <property type="match status" value="2"/>
</dbReference>
<dbReference type="InterPro" id="IPR014729">
    <property type="entry name" value="Rossmann-like_a/b/a_fold"/>
</dbReference>
<accession>A0AA86N381</accession>
<dbReference type="CDD" id="cd23659">
    <property type="entry name" value="USP_At3g01520-like"/>
    <property type="match status" value="1"/>
</dbReference>
<comment type="similarity">
    <text evidence="1">Belongs to the universal stress protein A family.</text>
</comment>
<sequence length="283" mass="30968">MKILLAIDGSKYGRWATDWVARLPLVDAKKVTALHVVDLSALKMPLVPHPVPAWDAPYVQKEAQRLEERADAVVKETRARFASLKIKATVLREHGSVAEAILQQAKGAGTLTVIGSRGLDALDRFMLGSVSTKVVHHAKGSVLVVREPARPIRRIVYATDGSKASLKALHFLERQFVPKKDKGPAIEVAVLYAMPLLKYPELREPGHRLVESAAAKLVQAGYLVEPVFKIGHPADEIIKFAERRQSDLVISGARGRGAIARFLLGSVSTRLVQHSPCSVLVVR</sequence>
<protein>
    <recommendedName>
        <fullName evidence="2">UspA domain-containing protein</fullName>
    </recommendedName>
</protein>
<dbReference type="RefSeq" id="WP_289271262.1">
    <property type="nucleotide sequence ID" value="NZ_OX365700.1"/>
</dbReference>
<dbReference type="PANTHER" id="PTHR46268:SF6">
    <property type="entry name" value="UNIVERSAL STRESS PROTEIN UP12"/>
    <property type="match status" value="1"/>
</dbReference>
<dbReference type="SUPFAM" id="SSF52402">
    <property type="entry name" value="Adenine nucleotide alpha hydrolases-like"/>
    <property type="match status" value="2"/>
</dbReference>
<dbReference type="CDD" id="cd00293">
    <property type="entry name" value="USP-like"/>
    <property type="match status" value="1"/>
</dbReference>
<dbReference type="InterPro" id="IPR006016">
    <property type="entry name" value="UspA"/>
</dbReference>
<dbReference type="InterPro" id="IPR006015">
    <property type="entry name" value="Universal_stress_UspA"/>
</dbReference>
<dbReference type="Proteomes" id="UP001179121">
    <property type="component" value="Chromosome"/>
</dbReference>
<feature type="domain" description="UspA" evidence="2">
    <location>
        <begin position="2"/>
        <end position="146"/>
    </location>
</feature>
<evidence type="ECO:0000256" key="1">
    <source>
        <dbReference type="ARBA" id="ARBA00008791"/>
    </source>
</evidence>
<dbReference type="EMBL" id="OX365700">
    <property type="protein sequence ID" value="CAI4033836.1"/>
    <property type="molecule type" value="Genomic_DNA"/>
</dbReference>
<dbReference type="AlphaFoldDB" id="A0AA86N381"/>
<dbReference type="PANTHER" id="PTHR46268">
    <property type="entry name" value="STRESS RESPONSE PROTEIN NHAX"/>
    <property type="match status" value="1"/>
</dbReference>
<organism evidence="3 4">
    <name type="scientific">Nitrospira tepida</name>
    <dbReference type="NCBI Taxonomy" id="2973512"/>
    <lineage>
        <taxon>Bacteria</taxon>
        <taxon>Pseudomonadati</taxon>
        <taxon>Nitrospirota</taxon>
        <taxon>Nitrospiria</taxon>
        <taxon>Nitrospirales</taxon>
        <taxon>Nitrospiraceae</taxon>
        <taxon>Nitrospira</taxon>
    </lineage>
</organism>
<dbReference type="PRINTS" id="PR01438">
    <property type="entry name" value="UNVRSLSTRESS"/>
</dbReference>
<name>A0AA86N381_9BACT</name>
<feature type="domain" description="UspA" evidence="2">
    <location>
        <begin position="152"/>
        <end position="283"/>
    </location>
</feature>
<dbReference type="Pfam" id="PF00582">
    <property type="entry name" value="Usp"/>
    <property type="match status" value="2"/>
</dbReference>
<proteinExistence type="inferred from homology"/>
<evidence type="ECO:0000313" key="3">
    <source>
        <dbReference type="EMBL" id="CAI4033836.1"/>
    </source>
</evidence>
<evidence type="ECO:0000313" key="4">
    <source>
        <dbReference type="Proteomes" id="UP001179121"/>
    </source>
</evidence>
<keyword evidence="4" id="KW-1185">Reference proteome</keyword>